<keyword evidence="3" id="KW-1185">Reference proteome</keyword>
<keyword evidence="2" id="KW-0560">Oxidoreductase</keyword>
<organism evidence="2 3">
    <name type="scientific">Nocardioides marmoribigeumensis</name>
    <dbReference type="NCBI Taxonomy" id="433649"/>
    <lineage>
        <taxon>Bacteria</taxon>
        <taxon>Bacillati</taxon>
        <taxon>Actinomycetota</taxon>
        <taxon>Actinomycetes</taxon>
        <taxon>Propionibacteriales</taxon>
        <taxon>Nocardioidaceae</taxon>
        <taxon>Nocardioides</taxon>
    </lineage>
</organism>
<sequence length="180" mass="19684">MATTLHTTAHDHRLHELTENHAVALLGGLTRLSLGWIFLWAFLDKTFGLGHETASKDSWLNGGSPTKGFLGFAAAGPFKGLYNDLAGQTWVDWLFMLGLLGIGVALLAGVFMNLAAWAGTVLLVLMWTAVLPPDNNPFMDDHLVYALVLLTLAALGAGRWLGLGDWWERQDVVQKHPVLR</sequence>
<name>A0ABU2C0B8_9ACTN</name>
<protein>
    <submittedName>
        <fullName evidence="2">Thiosulfate dehydrogenase [quinone] large subunit</fullName>
        <ecNumber evidence="2">1.8.5.2</ecNumber>
    </submittedName>
</protein>
<feature type="transmembrane region" description="Helical" evidence="1">
    <location>
        <begin position="22"/>
        <end position="43"/>
    </location>
</feature>
<feature type="transmembrane region" description="Helical" evidence="1">
    <location>
        <begin position="114"/>
        <end position="131"/>
    </location>
</feature>
<proteinExistence type="predicted"/>
<keyword evidence="1" id="KW-0812">Transmembrane</keyword>
<evidence type="ECO:0000256" key="1">
    <source>
        <dbReference type="SAM" id="Phobius"/>
    </source>
</evidence>
<feature type="transmembrane region" description="Helical" evidence="1">
    <location>
        <begin position="90"/>
        <end position="107"/>
    </location>
</feature>
<comment type="caution">
    <text evidence="2">The sequence shown here is derived from an EMBL/GenBank/DDBJ whole genome shotgun (WGS) entry which is preliminary data.</text>
</comment>
<dbReference type="Proteomes" id="UP001183648">
    <property type="component" value="Unassembled WGS sequence"/>
</dbReference>
<dbReference type="GO" id="GO:0043831">
    <property type="term" value="F:thiosulfate dehydrogenase (quinone) activity"/>
    <property type="evidence" value="ECO:0007669"/>
    <property type="project" value="UniProtKB-EC"/>
</dbReference>
<gene>
    <name evidence="2" type="ORF">J2S63_003607</name>
</gene>
<evidence type="ECO:0000313" key="2">
    <source>
        <dbReference type="EMBL" id="MDR7364054.1"/>
    </source>
</evidence>
<feature type="transmembrane region" description="Helical" evidence="1">
    <location>
        <begin position="143"/>
        <end position="161"/>
    </location>
</feature>
<accession>A0ABU2C0B8</accession>
<evidence type="ECO:0000313" key="3">
    <source>
        <dbReference type="Proteomes" id="UP001183648"/>
    </source>
</evidence>
<keyword evidence="1" id="KW-1133">Transmembrane helix</keyword>
<dbReference type="EMBL" id="JAVDYG010000001">
    <property type="protein sequence ID" value="MDR7364054.1"/>
    <property type="molecule type" value="Genomic_DNA"/>
</dbReference>
<keyword evidence="1" id="KW-0472">Membrane</keyword>
<reference evidence="2 3" key="1">
    <citation type="submission" date="2023-07" db="EMBL/GenBank/DDBJ databases">
        <title>Sequencing the genomes of 1000 actinobacteria strains.</title>
        <authorList>
            <person name="Klenk H.-P."/>
        </authorList>
    </citation>
    <scope>NUCLEOTIDE SEQUENCE [LARGE SCALE GENOMIC DNA]</scope>
    <source>
        <strain evidence="2 3">DSM 19426</strain>
    </source>
</reference>
<dbReference type="RefSeq" id="WP_310305196.1">
    <property type="nucleotide sequence ID" value="NZ_BAAAPS010000005.1"/>
</dbReference>
<dbReference type="EC" id="1.8.5.2" evidence="2"/>